<accession>A0AAU9RBT3</accession>
<dbReference type="PANTHER" id="PTHR31672:SF13">
    <property type="entry name" value="F-BOX PROTEIN CPR30-LIKE"/>
    <property type="match status" value="1"/>
</dbReference>
<evidence type="ECO:0000313" key="2">
    <source>
        <dbReference type="EMBL" id="CAH2037659.1"/>
    </source>
</evidence>
<dbReference type="PROSITE" id="PS50181">
    <property type="entry name" value="FBOX"/>
    <property type="match status" value="1"/>
</dbReference>
<dbReference type="Gene3D" id="1.20.1280.50">
    <property type="match status" value="1"/>
</dbReference>
<dbReference type="InterPro" id="IPR001810">
    <property type="entry name" value="F-box_dom"/>
</dbReference>
<sequence length="251" mass="28633">MWNKRRCLRTESESLPHEVVEYIMERLPAKSLLRFKAVSKQWKSTIESSFFKGRQLIHGQSSGDPEVFMMCYHPHRVKSLRTLVVGSSSQVEIPVPREMKNIPYLVCRSSCDGLVCLYDRWFPGFVVNPTTGWYRTLPLCDLQRLRVRLGDSYYTLGHTISDLGFGKDKLTGTYKAVWLYNSAEIGLENATTCEVFDFCSNAWSYVTPAAPYRIAGFSCHLQSSVCQCRGFSDGHVQPREPLVRIRGEAVV</sequence>
<dbReference type="InterPro" id="IPR036047">
    <property type="entry name" value="F-box-like_dom_sf"/>
</dbReference>
<reference evidence="2 3" key="1">
    <citation type="submission" date="2022-03" db="EMBL/GenBank/DDBJ databases">
        <authorList>
            <person name="Nunn A."/>
            <person name="Chopra R."/>
            <person name="Nunn A."/>
            <person name="Contreras Garrido A."/>
        </authorList>
    </citation>
    <scope>NUCLEOTIDE SEQUENCE [LARGE SCALE GENOMIC DNA]</scope>
</reference>
<evidence type="ECO:0000259" key="1">
    <source>
        <dbReference type="PROSITE" id="PS50181"/>
    </source>
</evidence>
<dbReference type="SMART" id="SM00256">
    <property type="entry name" value="FBOX"/>
    <property type="match status" value="1"/>
</dbReference>
<dbReference type="Pfam" id="PF00646">
    <property type="entry name" value="F-box"/>
    <property type="match status" value="1"/>
</dbReference>
<dbReference type="AlphaFoldDB" id="A0AAU9RBT3"/>
<feature type="domain" description="F-box" evidence="1">
    <location>
        <begin position="9"/>
        <end position="54"/>
    </location>
</feature>
<keyword evidence="3" id="KW-1185">Reference proteome</keyword>
<dbReference type="InterPro" id="IPR050796">
    <property type="entry name" value="SCF_F-box_component"/>
</dbReference>
<protein>
    <recommendedName>
        <fullName evidence="1">F-box domain-containing protein</fullName>
    </recommendedName>
</protein>
<dbReference type="EMBL" id="OU466857">
    <property type="protein sequence ID" value="CAH2037659.1"/>
    <property type="molecule type" value="Genomic_DNA"/>
</dbReference>
<dbReference type="Proteomes" id="UP000836841">
    <property type="component" value="Chromosome 1"/>
</dbReference>
<dbReference type="Pfam" id="PF07734">
    <property type="entry name" value="FBA_1"/>
    <property type="match status" value="1"/>
</dbReference>
<dbReference type="SUPFAM" id="SSF81383">
    <property type="entry name" value="F-box domain"/>
    <property type="match status" value="1"/>
</dbReference>
<proteinExistence type="predicted"/>
<evidence type="ECO:0000313" key="3">
    <source>
        <dbReference type="Proteomes" id="UP000836841"/>
    </source>
</evidence>
<dbReference type="InterPro" id="IPR006527">
    <property type="entry name" value="F-box-assoc_dom_typ1"/>
</dbReference>
<dbReference type="CDD" id="cd22157">
    <property type="entry name" value="F-box_AtFBW1-like"/>
    <property type="match status" value="1"/>
</dbReference>
<name>A0AAU9RBT3_THLAR</name>
<gene>
    <name evidence="2" type="ORF">TAV2_LOCUS3064</name>
</gene>
<dbReference type="PANTHER" id="PTHR31672">
    <property type="entry name" value="BNACNNG10540D PROTEIN"/>
    <property type="match status" value="1"/>
</dbReference>
<organism evidence="2 3">
    <name type="scientific">Thlaspi arvense</name>
    <name type="common">Field penny-cress</name>
    <dbReference type="NCBI Taxonomy" id="13288"/>
    <lineage>
        <taxon>Eukaryota</taxon>
        <taxon>Viridiplantae</taxon>
        <taxon>Streptophyta</taxon>
        <taxon>Embryophyta</taxon>
        <taxon>Tracheophyta</taxon>
        <taxon>Spermatophyta</taxon>
        <taxon>Magnoliopsida</taxon>
        <taxon>eudicotyledons</taxon>
        <taxon>Gunneridae</taxon>
        <taxon>Pentapetalae</taxon>
        <taxon>rosids</taxon>
        <taxon>malvids</taxon>
        <taxon>Brassicales</taxon>
        <taxon>Brassicaceae</taxon>
        <taxon>Thlaspideae</taxon>
        <taxon>Thlaspi</taxon>
    </lineage>
</organism>